<evidence type="ECO:0000256" key="6">
    <source>
        <dbReference type="SAM" id="SignalP"/>
    </source>
</evidence>
<evidence type="ECO:0000259" key="7">
    <source>
        <dbReference type="Pfam" id="PF13505"/>
    </source>
</evidence>
<dbReference type="PANTHER" id="PTHR34001">
    <property type="entry name" value="BLL7405 PROTEIN"/>
    <property type="match status" value="1"/>
</dbReference>
<reference evidence="8 9" key="1">
    <citation type="submission" date="2024-07" db="EMBL/GenBank/DDBJ databases">
        <title>Description of Labrys sedimenti sp. nov., isolated from a diclofenac-degrading enrichment culture.</title>
        <authorList>
            <person name="Tancsics A."/>
            <person name="Csepanyi A."/>
        </authorList>
    </citation>
    <scope>NUCLEOTIDE SEQUENCE [LARGE SCALE GENOMIC DNA]</scope>
    <source>
        <strain evidence="8 9">LMG 23578</strain>
    </source>
</reference>
<feature type="domain" description="Outer membrane protein beta-barrel" evidence="7">
    <location>
        <begin position="42"/>
        <end position="254"/>
    </location>
</feature>
<proteinExistence type="inferred from homology"/>
<dbReference type="Gene3D" id="2.40.160.20">
    <property type="match status" value="1"/>
</dbReference>
<accession>A0ABV3PR04</accession>
<gene>
    <name evidence="8" type="ORF">ABXS05_19325</name>
</gene>
<dbReference type="InterPro" id="IPR051692">
    <property type="entry name" value="OMP-like"/>
</dbReference>
<dbReference type="InterPro" id="IPR027385">
    <property type="entry name" value="Beta-barrel_OMP"/>
</dbReference>
<dbReference type="Proteomes" id="UP001555786">
    <property type="component" value="Unassembled WGS sequence"/>
</dbReference>
<comment type="caution">
    <text evidence="8">The sequence shown here is derived from an EMBL/GenBank/DDBJ whole genome shotgun (WGS) entry which is preliminary data.</text>
</comment>
<evidence type="ECO:0000313" key="9">
    <source>
        <dbReference type="Proteomes" id="UP001555786"/>
    </source>
</evidence>
<keyword evidence="2 6" id="KW-0732">Signal</keyword>
<evidence type="ECO:0000256" key="1">
    <source>
        <dbReference type="ARBA" id="ARBA00004442"/>
    </source>
</evidence>
<evidence type="ECO:0000256" key="2">
    <source>
        <dbReference type="ARBA" id="ARBA00022729"/>
    </source>
</evidence>
<keyword evidence="3" id="KW-0472">Membrane</keyword>
<keyword evidence="4" id="KW-0998">Cell outer membrane</keyword>
<evidence type="ECO:0000313" key="8">
    <source>
        <dbReference type="EMBL" id="MEW9307714.1"/>
    </source>
</evidence>
<feature type="signal peptide" evidence="6">
    <location>
        <begin position="1"/>
        <end position="22"/>
    </location>
</feature>
<dbReference type="PANTHER" id="PTHR34001:SF3">
    <property type="entry name" value="BLL7405 PROTEIN"/>
    <property type="match status" value="1"/>
</dbReference>
<evidence type="ECO:0000256" key="5">
    <source>
        <dbReference type="ARBA" id="ARBA00038306"/>
    </source>
</evidence>
<dbReference type="InterPro" id="IPR011250">
    <property type="entry name" value="OMP/PagP_B-barrel"/>
</dbReference>
<dbReference type="SUPFAM" id="SSF56925">
    <property type="entry name" value="OMPA-like"/>
    <property type="match status" value="1"/>
</dbReference>
<dbReference type="NCBIfam" id="TIGR01414">
    <property type="entry name" value="autotrans_barl"/>
    <property type="match status" value="1"/>
</dbReference>
<comment type="subcellular location">
    <subcellularLocation>
        <location evidence="1">Cell outer membrane</location>
    </subcellularLocation>
</comment>
<dbReference type="InterPro" id="IPR006315">
    <property type="entry name" value="OM_autotransptr_brl_dom"/>
</dbReference>
<feature type="chain" id="PRO_5045689824" evidence="6">
    <location>
        <begin position="23"/>
        <end position="254"/>
    </location>
</feature>
<name>A0ABV3PR04_9HYPH</name>
<evidence type="ECO:0000256" key="3">
    <source>
        <dbReference type="ARBA" id="ARBA00023136"/>
    </source>
</evidence>
<dbReference type="EMBL" id="JBFNQD010000006">
    <property type="protein sequence ID" value="MEW9307714.1"/>
    <property type="molecule type" value="Genomic_DNA"/>
</dbReference>
<dbReference type="RefSeq" id="WP_367625052.1">
    <property type="nucleotide sequence ID" value="NZ_JBFNQD010000006.1"/>
</dbReference>
<keyword evidence="9" id="KW-1185">Reference proteome</keyword>
<protein>
    <submittedName>
        <fullName evidence="8">Outer membrane protein</fullName>
    </submittedName>
</protein>
<evidence type="ECO:0000256" key="4">
    <source>
        <dbReference type="ARBA" id="ARBA00023237"/>
    </source>
</evidence>
<dbReference type="Pfam" id="PF13505">
    <property type="entry name" value="OMP_b-brl"/>
    <property type="match status" value="1"/>
</dbReference>
<sequence length="254" mass="26651">MQILRNALLAGVVILAPAAAFAADLAPPPVEPVAPEIVPSFTWTGFYAGLSAGYGRGNLDTDLKAVPTATANDLPTALGFGLNGGVARVKDTANGFVGGGQIGYNYQLDPHWVIGAEADLQYAGLDSKKTFIGDQNIPVTVKTELDWFGTARLRAGYAFDNVLVYGTGGLAYGHVKSKVTTGGTNLSGSETKFGWALGAGAEYALTQNWTIRAEYLYVDLGKAETIKANSDIAQVTAKADVSVHTVRAGVNYKF</sequence>
<organism evidence="8 9">
    <name type="scientific">Labrys neptuniae</name>
    <dbReference type="NCBI Taxonomy" id="376174"/>
    <lineage>
        <taxon>Bacteria</taxon>
        <taxon>Pseudomonadati</taxon>
        <taxon>Pseudomonadota</taxon>
        <taxon>Alphaproteobacteria</taxon>
        <taxon>Hyphomicrobiales</taxon>
        <taxon>Xanthobacteraceae</taxon>
        <taxon>Labrys</taxon>
    </lineage>
</organism>
<comment type="similarity">
    <text evidence="5">Belongs to the Omp25/RopB family.</text>
</comment>